<protein>
    <recommendedName>
        <fullName evidence="3">Transmembrane protein</fullName>
    </recommendedName>
</protein>
<sequence>MSYWTELDKQYRCVVFFLFFLIFVSFFLVHLIFVSLNMFVLLLHT</sequence>
<evidence type="ECO:0008006" key="3">
    <source>
        <dbReference type="Google" id="ProtNLM"/>
    </source>
</evidence>
<proteinExistence type="predicted"/>
<keyword evidence="1" id="KW-0472">Membrane</keyword>
<dbReference type="EMBL" id="PSQE01000007">
    <property type="protein sequence ID" value="RHN46762.1"/>
    <property type="molecule type" value="Genomic_DNA"/>
</dbReference>
<evidence type="ECO:0000313" key="2">
    <source>
        <dbReference type="EMBL" id="RHN46762.1"/>
    </source>
</evidence>
<feature type="transmembrane region" description="Helical" evidence="1">
    <location>
        <begin position="15"/>
        <end position="43"/>
    </location>
</feature>
<organism evidence="2">
    <name type="scientific">Medicago truncatula</name>
    <name type="common">Barrel medic</name>
    <name type="synonym">Medicago tribuloides</name>
    <dbReference type="NCBI Taxonomy" id="3880"/>
    <lineage>
        <taxon>Eukaryota</taxon>
        <taxon>Viridiplantae</taxon>
        <taxon>Streptophyta</taxon>
        <taxon>Embryophyta</taxon>
        <taxon>Tracheophyta</taxon>
        <taxon>Spermatophyta</taxon>
        <taxon>Magnoliopsida</taxon>
        <taxon>eudicotyledons</taxon>
        <taxon>Gunneridae</taxon>
        <taxon>Pentapetalae</taxon>
        <taxon>rosids</taxon>
        <taxon>fabids</taxon>
        <taxon>Fabales</taxon>
        <taxon>Fabaceae</taxon>
        <taxon>Papilionoideae</taxon>
        <taxon>50 kb inversion clade</taxon>
        <taxon>NPAAA clade</taxon>
        <taxon>Hologalegina</taxon>
        <taxon>IRL clade</taxon>
        <taxon>Trifolieae</taxon>
        <taxon>Medicago</taxon>
    </lineage>
</organism>
<evidence type="ECO:0000256" key="1">
    <source>
        <dbReference type="SAM" id="Phobius"/>
    </source>
</evidence>
<keyword evidence="1" id="KW-0812">Transmembrane</keyword>
<dbReference type="AlphaFoldDB" id="A0A396H068"/>
<accession>A0A396H068</accession>
<comment type="caution">
    <text evidence="2">The sequence shown here is derived from an EMBL/GenBank/DDBJ whole genome shotgun (WGS) entry which is preliminary data.</text>
</comment>
<dbReference type="Proteomes" id="UP000265566">
    <property type="component" value="Chromosome 7"/>
</dbReference>
<reference evidence="2" key="1">
    <citation type="journal article" date="2018" name="Nat. Plants">
        <title>Whole-genome landscape of Medicago truncatula symbiotic genes.</title>
        <authorList>
            <person name="Pecrix Y."/>
            <person name="Gamas P."/>
            <person name="Carrere S."/>
        </authorList>
    </citation>
    <scope>NUCLEOTIDE SEQUENCE</scope>
    <source>
        <tissue evidence="2">Leaves</tissue>
    </source>
</reference>
<name>A0A396H068_MEDTR</name>
<keyword evidence="1" id="KW-1133">Transmembrane helix</keyword>
<gene>
    <name evidence="2" type="ORF">MtrunA17_Chr7g0245681</name>
</gene>
<dbReference type="Gramene" id="rna41286">
    <property type="protein sequence ID" value="RHN46762.1"/>
    <property type="gene ID" value="gene41286"/>
</dbReference>